<evidence type="ECO:0000313" key="4">
    <source>
        <dbReference type="Ensembl" id="ENSLCAP00010007817.1"/>
    </source>
</evidence>
<reference evidence="4" key="2">
    <citation type="submission" date="2025-08" db="UniProtKB">
        <authorList>
            <consortium name="Ensembl"/>
        </authorList>
    </citation>
    <scope>IDENTIFICATION</scope>
</reference>
<dbReference type="Ensembl" id="ENSLCAT00010008007.1">
    <property type="protein sequence ID" value="ENSLCAP00010007817.1"/>
    <property type="gene ID" value="ENSLCAG00010003802.1"/>
</dbReference>
<protein>
    <recommendedName>
        <fullName evidence="3">NACHT LRR and PYD domain-containing protein</fullName>
    </recommendedName>
</protein>
<organism evidence="4 5">
    <name type="scientific">Lates calcarifer</name>
    <name type="common">Barramundi</name>
    <name type="synonym">Holocentrus calcarifer</name>
    <dbReference type="NCBI Taxonomy" id="8187"/>
    <lineage>
        <taxon>Eukaryota</taxon>
        <taxon>Metazoa</taxon>
        <taxon>Chordata</taxon>
        <taxon>Craniata</taxon>
        <taxon>Vertebrata</taxon>
        <taxon>Euteleostomi</taxon>
        <taxon>Actinopterygii</taxon>
        <taxon>Neopterygii</taxon>
        <taxon>Teleostei</taxon>
        <taxon>Neoteleostei</taxon>
        <taxon>Acanthomorphata</taxon>
        <taxon>Carangaria</taxon>
        <taxon>Carangaria incertae sedis</taxon>
        <taxon>Centropomidae</taxon>
        <taxon>Lates</taxon>
    </lineage>
</organism>
<dbReference type="PANTHER" id="PTHR24106">
    <property type="entry name" value="NACHT, LRR AND CARD DOMAINS-CONTAINING"/>
    <property type="match status" value="1"/>
</dbReference>
<accession>A0A4W6CBA7</accession>
<proteinExistence type="predicted"/>
<reference evidence="5" key="1">
    <citation type="submission" date="2015-09" db="EMBL/GenBank/DDBJ databases">
        <authorList>
            <person name="Sai Rama Sridatta P."/>
        </authorList>
    </citation>
    <scope>NUCLEOTIDE SEQUENCE [LARGE SCALE GENOMIC DNA]</scope>
</reference>
<evidence type="ECO:0000256" key="1">
    <source>
        <dbReference type="ARBA" id="ARBA00022614"/>
    </source>
</evidence>
<dbReference type="InterPro" id="IPR041267">
    <property type="entry name" value="NLRP_HD2"/>
</dbReference>
<reference evidence="4" key="3">
    <citation type="submission" date="2025-09" db="UniProtKB">
        <authorList>
            <consortium name="Ensembl"/>
        </authorList>
    </citation>
    <scope>IDENTIFICATION</scope>
</reference>
<dbReference type="InterPro" id="IPR032675">
    <property type="entry name" value="LRR_dom_sf"/>
</dbReference>
<dbReference type="Proteomes" id="UP000314980">
    <property type="component" value="Unassembled WGS sequence"/>
</dbReference>
<name>A0A4W6CBA7_LATCA</name>
<dbReference type="AlphaFoldDB" id="A0A4W6CBA7"/>
<dbReference type="PROSITE" id="PS51450">
    <property type="entry name" value="LRR"/>
    <property type="match status" value="1"/>
</dbReference>
<dbReference type="Pfam" id="PF17776">
    <property type="entry name" value="NLRC4_HD2"/>
    <property type="match status" value="1"/>
</dbReference>
<dbReference type="Gene3D" id="3.80.10.10">
    <property type="entry name" value="Ribonuclease Inhibitor"/>
    <property type="match status" value="1"/>
</dbReference>
<keyword evidence="1" id="KW-0433">Leucine-rich repeat</keyword>
<dbReference type="Pfam" id="PF13516">
    <property type="entry name" value="LRR_6"/>
    <property type="match status" value="2"/>
</dbReference>
<feature type="domain" description="NACHT LRR and PYD" evidence="3">
    <location>
        <begin position="4"/>
        <end position="112"/>
    </location>
</feature>
<dbReference type="InterPro" id="IPR001611">
    <property type="entry name" value="Leu-rich_rpt"/>
</dbReference>
<dbReference type="GeneTree" id="ENSGT01150000286904"/>
<sequence>IFVHLSIQEFLAAFYVVHKPSIASIQKMAVDQALQSPDGHLDLFLRFLLGLFVEANQNNLKDLLKQTISTSEANQEIVQYIKEKIRKNPSPERCINLFHCLNELNDHSLVEEIQQCMSSGSLTREKLSPAQWSALAFILLSSEKDKDVFDLRKYAASEDVILLNFLTSKCNNYWSILTLTNNYCNYCNITVLIDKRSCKALTSVLGSQSSSLRELDLNNNNLQDLGVKLLSVGLESPHCRLETLSGCNLSWRSCEALSSVLSLQSSSLKKLDLSNNDLHDSAVELLSEGMMSLCCKLEMLRSTFMELHSLAAILHLAWNCYNKLYSNREQNRAVTFHLKLKQLFKNSKFINSLTYCKSSHQYTNLITNKTRQKPRIWLHCVWVSGVSYYQVVDSIVSQC</sequence>
<keyword evidence="5" id="KW-1185">Reference proteome</keyword>
<dbReference type="SMART" id="SM00368">
    <property type="entry name" value="LRR_RI"/>
    <property type="match status" value="2"/>
</dbReference>
<dbReference type="SUPFAM" id="SSF52047">
    <property type="entry name" value="RNI-like"/>
    <property type="match status" value="1"/>
</dbReference>
<evidence type="ECO:0000313" key="5">
    <source>
        <dbReference type="Proteomes" id="UP000314980"/>
    </source>
</evidence>
<keyword evidence="2" id="KW-0677">Repeat</keyword>
<evidence type="ECO:0000256" key="2">
    <source>
        <dbReference type="ARBA" id="ARBA00022737"/>
    </source>
</evidence>
<dbReference type="InterPro" id="IPR051261">
    <property type="entry name" value="NLR"/>
</dbReference>
<evidence type="ECO:0000259" key="3">
    <source>
        <dbReference type="Pfam" id="PF17776"/>
    </source>
</evidence>